<keyword evidence="8" id="KW-0479">Metal-binding</keyword>
<evidence type="ECO:0000256" key="7">
    <source>
        <dbReference type="ARBA" id="ARBA00022670"/>
    </source>
</evidence>
<evidence type="ECO:0000256" key="10">
    <source>
        <dbReference type="ARBA" id="ARBA00022833"/>
    </source>
</evidence>
<evidence type="ECO:0000256" key="8">
    <source>
        <dbReference type="ARBA" id="ARBA00022723"/>
    </source>
</evidence>
<dbReference type="EC" id="3.4.11.2" evidence="4"/>
<dbReference type="Proteomes" id="UP001310022">
    <property type="component" value="Unassembled WGS sequence"/>
</dbReference>
<dbReference type="PANTHER" id="PTHR11533:SF174">
    <property type="entry name" value="PUROMYCIN-SENSITIVE AMINOPEPTIDASE-RELATED"/>
    <property type="match status" value="1"/>
</dbReference>
<accession>A0AAN4VY24</accession>
<keyword evidence="15" id="KW-1185">Reference proteome</keyword>
<dbReference type="GO" id="GO:0070006">
    <property type="term" value="F:metalloaminopeptidase activity"/>
    <property type="evidence" value="ECO:0007669"/>
    <property type="project" value="TreeGrafter"/>
</dbReference>
<evidence type="ECO:0000256" key="2">
    <source>
        <dbReference type="ARBA" id="ARBA00001947"/>
    </source>
</evidence>
<dbReference type="InterPro" id="IPR042097">
    <property type="entry name" value="Aminopeptidase_N-like_N_sf"/>
</dbReference>
<keyword evidence="9" id="KW-0378">Hydrolase</keyword>
<dbReference type="InterPro" id="IPR014782">
    <property type="entry name" value="Peptidase_M1_dom"/>
</dbReference>
<reference evidence="14 15" key="1">
    <citation type="submission" date="2021-12" db="EMBL/GenBank/DDBJ databases">
        <title>Genome sequencing of bacteria with rrn-lacking chromosome and rrn-plasmid.</title>
        <authorList>
            <person name="Anda M."/>
            <person name="Iwasaki W."/>
        </authorList>
    </citation>
    <scope>NUCLEOTIDE SEQUENCE [LARGE SCALE GENOMIC DNA]</scope>
    <source>
        <strain evidence="14 15">NBRC 15940</strain>
    </source>
</reference>
<evidence type="ECO:0000256" key="11">
    <source>
        <dbReference type="ARBA" id="ARBA00023049"/>
    </source>
</evidence>
<feature type="domain" description="Aminopeptidase N-like N-terminal" evidence="13">
    <location>
        <begin position="89"/>
        <end position="259"/>
    </location>
</feature>
<dbReference type="GO" id="GO:0005737">
    <property type="term" value="C:cytoplasm"/>
    <property type="evidence" value="ECO:0007669"/>
    <property type="project" value="TreeGrafter"/>
</dbReference>
<dbReference type="EMBL" id="BQKE01000001">
    <property type="protein sequence ID" value="GJM61053.1"/>
    <property type="molecule type" value="Genomic_DNA"/>
</dbReference>
<feature type="domain" description="Peptidase M1 membrane alanine aminopeptidase" evidence="12">
    <location>
        <begin position="295"/>
        <end position="497"/>
    </location>
</feature>
<dbReference type="Gene3D" id="1.10.390.10">
    <property type="entry name" value="Neutral Protease Domain 2"/>
    <property type="match status" value="1"/>
</dbReference>
<name>A0AAN4VY24_9BACT</name>
<protein>
    <recommendedName>
        <fullName evidence="5">Aminopeptidase N</fullName>
        <ecNumber evidence="4">3.4.11.2</ecNumber>
    </recommendedName>
</protein>
<keyword evidence="10" id="KW-0862">Zinc</keyword>
<evidence type="ECO:0000313" key="15">
    <source>
        <dbReference type="Proteomes" id="UP001310022"/>
    </source>
</evidence>
<evidence type="ECO:0000256" key="6">
    <source>
        <dbReference type="ARBA" id="ARBA00022438"/>
    </source>
</evidence>
<evidence type="ECO:0000256" key="1">
    <source>
        <dbReference type="ARBA" id="ARBA00000098"/>
    </source>
</evidence>
<dbReference type="InterPro" id="IPR050344">
    <property type="entry name" value="Peptidase_M1_aminopeptidases"/>
</dbReference>
<dbReference type="InterPro" id="IPR027268">
    <property type="entry name" value="Peptidase_M4/M1_CTD_sf"/>
</dbReference>
<sequence>MNKKAVPEGVAFFYAQHFPSEHHRGVVSDENYFSENSNSRKVILILGNRLESIPLTHSSMIYKILRAGVLSALLTIASKSFAQQGIDVHHYDFHMMVNSLNDSLNATAQIHFLATEDLDQCTLELVSADENGGMEVLSVSRLGQSVKFEQLKRQLVVDLSLQQGDTASIKVAYRGVPKDGLIIGQNRYGKRTIFGDNWPNRAHHYLPVVDHPSDKATVNWHILAPEHYEVLANGILKEVRPFGGMYKEWFFEEKQDIPTKVMVFGAAQLEAWPLEGALPMKGYAYPEDAEHMKQALSVTQDVLNFFGEYIAPYPFESLWQSQSTTRYGGMENAACIFYDERAVDNPKQMERLIAHEIAHQWWGNTVTEVRWNDLWLSEGFATYFTAMYLEHQYGTPALIAFMKEGKDKVFNYKKQFPSKVVVPEVVEDPNKMLNKYSYYKGAWVLHMLRQEIGDLAFRDGIQQYYQTFAGGNANTEDFVATMESVSGRSLKSFFYPWLMEAGLPRLSYKVTYDKERKESIVTVRQEQQNLTSFPLELMAITFEGDKIYFSEKLSEKEQVFRLAVGEEPNAIKLDPNGHLLFELAE</sequence>
<gene>
    <name evidence="14" type="ORF">PEDI_16050</name>
</gene>
<evidence type="ECO:0000313" key="14">
    <source>
        <dbReference type="EMBL" id="GJM61053.1"/>
    </source>
</evidence>
<keyword evidence="7" id="KW-0645">Protease</keyword>
<dbReference type="SUPFAM" id="SSF63737">
    <property type="entry name" value="Leukotriene A4 hydrolase N-terminal domain"/>
    <property type="match status" value="1"/>
</dbReference>
<dbReference type="Gene3D" id="2.60.40.1730">
    <property type="entry name" value="tricorn interacting facor f3 domain"/>
    <property type="match status" value="1"/>
</dbReference>
<evidence type="ECO:0000256" key="5">
    <source>
        <dbReference type="ARBA" id="ARBA00015611"/>
    </source>
</evidence>
<dbReference type="AlphaFoldDB" id="A0AAN4VY24"/>
<dbReference type="PRINTS" id="PR00756">
    <property type="entry name" value="ALADIPTASE"/>
</dbReference>
<comment type="similarity">
    <text evidence="3">Belongs to the peptidase M1 family.</text>
</comment>
<keyword evidence="11" id="KW-0482">Metalloprotease</keyword>
<proteinExistence type="inferred from homology"/>
<dbReference type="PANTHER" id="PTHR11533">
    <property type="entry name" value="PROTEASE M1 ZINC METALLOPROTEASE"/>
    <property type="match status" value="1"/>
</dbReference>
<dbReference type="Pfam" id="PF01433">
    <property type="entry name" value="Peptidase_M1"/>
    <property type="match status" value="1"/>
</dbReference>
<evidence type="ECO:0000256" key="4">
    <source>
        <dbReference type="ARBA" id="ARBA00012564"/>
    </source>
</evidence>
<dbReference type="InterPro" id="IPR001930">
    <property type="entry name" value="Peptidase_M1"/>
</dbReference>
<dbReference type="GO" id="GO:0006508">
    <property type="term" value="P:proteolysis"/>
    <property type="evidence" value="ECO:0007669"/>
    <property type="project" value="UniProtKB-KW"/>
</dbReference>
<comment type="catalytic activity">
    <reaction evidence="1">
        <text>Release of an N-terminal amino acid, Xaa-|-Yaa- from a peptide, amide or arylamide. Xaa is preferably Ala, but may be most amino acids including Pro (slow action). When a terminal hydrophobic residue is followed by a prolyl residue, the two may be released as an intact Xaa-Pro dipeptide.</text>
        <dbReference type="EC" id="3.4.11.2"/>
    </reaction>
</comment>
<dbReference type="InterPro" id="IPR045357">
    <property type="entry name" value="Aminopeptidase_N-like_N"/>
</dbReference>
<dbReference type="GO" id="GO:0042277">
    <property type="term" value="F:peptide binding"/>
    <property type="evidence" value="ECO:0007669"/>
    <property type="project" value="TreeGrafter"/>
</dbReference>
<evidence type="ECO:0000256" key="3">
    <source>
        <dbReference type="ARBA" id="ARBA00010136"/>
    </source>
</evidence>
<dbReference type="GO" id="GO:0008270">
    <property type="term" value="F:zinc ion binding"/>
    <property type="evidence" value="ECO:0007669"/>
    <property type="project" value="InterPro"/>
</dbReference>
<dbReference type="GO" id="GO:0016020">
    <property type="term" value="C:membrane"/>
    <property type="evidence" value="ECO:0007669"/>
    <property type="project" value="TreeGrafter"/>
</dbReference>
<dbReference type="GO" id="GO:0016285">
    <property type="term" value="F:alanyl aminopeptidase activity"/>
    <property type="evidence" value="ECO:0007669"/>
    <property type="project" value="UniProtKB-EC"/>
</dbReference>
<comment type="cofactor">
    <cofactor evidence="2">
        <name>Zn(2+)</name>
        <dbReference type="ChEBI" id="CHEBI:29105"/>
    </cofactor>
</comment>
<dbReference type="SUPFAM" id="SSF55486">
    <property type="entry name" value="Metalloproteases ('zincins'), catalytic domain"/>
    <property type="match status" value="1"/>
</dbReference>
<comment type="caution">
    <text evidence="14">The sequence shown here is derived from an EMBL/GenBank/DDBJ whole genome shotgun (WGS) entry which is preliminary data.</text>
</comment>
<organism evidence="14 15">
    <name type="scientific">Persicobacter diffluens</name>
    <dbReference type="NCBI Taxonomy" id="981"/>
    <lineage>
        <taxon>Bacteria</taxon>
        <taxon>Pseudomonadati</taxon>
        <taxon>Bacteroidota</taxon>
        <taxon>Cytophagia</taxon>
        <taxon>Cytophagales</taxon>
        <taxon>Persicobacteraceae</taxon>
        <taxon>Persicobacter</taxon>
    </lineage>
</organism>
<evidence type="ECO:0000259" key="13">
    <source>
        <dbReference type="Pfam" id="PF17900"/>
    </source>
</evidence>
<evidence type="ECO:0000256" key="9">
    <source>
        <dbReference type="ARBA" id="ARBA00022801"/>
    </source>
</evidence>
<keyword evidence="6" id="KW-0031">Aminopeptidase</keyword>
<dbReference type="GO" id="GO:0043171">
    <property type="term" value="P:peptide catabolic process"/>
    <property type="evidence" value="ECO:0007669"/>
    <property type="project" value="TreeGrafter"/>
</dbReference>
<evidence type="ECO:0000259" key="12">
    <source>
        <dbReference type="Pfam" id="PF01433"/>
    </source>
</evidence>
<dbReference type="CDD" id="cd09603">
    <property type="entry name" value="M1_APN_like"/>
    <property type="match status" value="1"/>
</dbReference>
<dbReference type="Pfam" id="PF17900">
    <property type="entry name" value="Peptidase_M1_N"/>
    <property type="match status" value="1"/>
</dbReference>
<dbReference type="GO" id="GO:0005615">
    <property type="term" value="C:extracellular space"/>
    <property type="evidence" value="ECO:0007669"/>
    <property type="project" value="TreeGrafter"/>
</dbReference>